<dbReference type="SUPFAM" id="SSF48452">
    <property type="entry name" value="TPR-like"/>
    <property type="match status" value="1"/>
</dbReference>
<dbReference type="AlphaFoldDB" id="A0A1L1PKK8"/>
<dbReference type="RefSeq" id="WP_009516853.1">
    <property type="nucleotide sequence ID" value="NZ_CCAE010000023.1"/>
</dbReference>
<dbReference type="EMBL" id="CCAE010000023">
    <property type="protein sequence ID" value="CDN88443.1"/>
    <property type="molecule type" value="Genomic_DNA"/>
</dbReference>
<organism evidence="1 2">
    <name type="scientific">Hydrogenophaga intermedia</name>
    <dbReference type="NCBI Taxonomy" id="65786"/>
    <lineage>
        <taxon>Bacteria</taxon>
        <taxon>Pseudomonadati</taxon>
        <taxon>Pseudomonadota</taxon>
        <taxon>Betaproteobacteria</taxon>
        <taxon>Burkholderiales</taxon>
        <taxon>Comamonadaceae</taxon>
        <taxon>Hydrogenophaga</taxon>
    </lineage>
</organism>
<sequence length="207" mass="23451">MATDLYIPPQAKPLLDQWCGDGLTRHWPSEPRDKLWFGFDPEQDEELRHRYGALVDEALAGGLADWADSPLGRLALVLLLDQLPRNLFRRQARAFAGDARAQALTHAAVASGEDERLAVVARVFLYMPLVHAESLPLQDEAVRCFERLREQAPAFCHATLDENLRYARLHRDIVARFGRFPHRNDALGRKSTAEELAFLKDGPRFGQ</sequence>
<accession>A0A1L1PKK8</accession>
<dbReference type="InterPro" id="IPR010323">
    <property type="entry name" value="DUF924"/>
</dbReference>
<dbReference type="InterPro" id="IPR011990">
    <property type="entry name" value="TPR-like_helical_dom_sf"/>
</dbReference>
<evidence type="ECO:0000313" key="2">
    <source>
        <dbReference type="Proteomes" id="UP000028878"/>
    </source>
</evidence>
<dbReference type="Pfam" id="PF06041">
    <property type="entry name" value="DUF924"/>
    <property type="match status" value="1"/>
</dbReference>
<gene>
    <name evidence="1" type="ORF">BN948_02877</name>
</gene>
<evidence type="ECO:0000313" key="1">
    <source>
        <dbReference type="EMBL" id="CDN88443.1"/>
    </source>
</evidence>
<name>A0A1L1PKK8_HYDIT</name>
<evidence type="ECO:0008006" key="3">
    <source>
        <dbReference type="Google" id="ProtNLM"/>
    </source>
</evidence>
<reference evidence="2" key="2">
    <citation type="submission" date="2014-11" db="EMBL/GenBank/DDBJ databases">
        <title>Draft genome sequence of Hydrogenophaga intermedia S1.</title>
        <authorList>
            <person name="Gan H.M."/>
            <person name="Chew T.H."/>
            <person name="Stolz A."/>
        </authorList>
    </citation>
    <scope>NUCLEOTIDE SEQUENCE [LARGE SCALE GENOMIC DNA]</scope>
    <source>
        <strain evidence="2">S1</strain>
    </source>
</reference>
<reference evidence="2" key="1">
    <citation type="submission" date="2014-02" db="EMBL/GenBank/DDBJ databases">
        <authorList>
            <person name="Gan H."/>
        </authorList>
    </citation>
    <scope>NUCLEOTIDE SEQUENCE [LARGE SCALE GENOMIC DNA]</scope>
    <source>
        <strain evidence="2">S1</strain>
    </source>
</reference>
<dbReference type="Proteomes" id="UP000028878">
    <property type="component" value="Unassembled WGS sequence"/>
</dbReference>
<dbReference type="Gene3D" id="1.25.40.10">
    <property type="entry name" value="Tetratricopeptide repeat domain"/>
    <property type="match status" value="1"/>
</dbReference>
<dbReference type="Gene3D" id="1.20.58.320">
    <property type="entry name" value="TPR-like"/>
    <property type="match status" value="1"/>
</dbReference>
<keyword evidence="2" id="KW-1185">Reference proteome</keyword>
<protein>
    <recommendedName>
        <fullName evidence="3">Transmembrane protein</fullName>
    </recommendedName>
</protein>
<proteinExistence type="predicted"/>